<dbReference type="PROSITE" id="PS50977">
    <property type="entry name" value="HTH_TETR_2"/>
    <property type="match status" value="1"/>
</dbReference>
<dbReference type="Pfam" id="PF17932">
    <property type="entry name" value="TetR_C_24"/>
    <property type="match status" value="1"/>
</dbReference>
<proteinExistence type="predicted"/>
<gene>
    <name evidence="6" type="ORF">KSW38_04885</name>
</gene>
<keyword evidence="7" id="KW-1185">Reference proteome</keyword>
<keyword evidence="1" id="KW-0805">Transcription regulation</keyword>
<evidence type="ECO:0000313" key="7">
    <source>
        <dbReference type="Proteomes" id="UP000824166"/>
    </source>
</evidence>
<evidence type="ECO:0000256" key="1">
    <source>
        <dbReference type="ARBA" id="ARBA00023015"/>
    </source>
</evidence>
<feature type="DNA-binding region" description="H-T-H motif" evidence="4">
    <location>
        <begin position="44"/>
        <end position="63"/>
    </location>
</feature>
<protein>
    <submittedName>
        <fullName evidence="6">TetR/AcrR family transcriptional regulator</fullName>
    </submittedName>
</protein>
<dbReference type="InterPro" id="IPR041490">
    <property type="entry name" value="KstR2_TetR_C"/>
</dbReference>
<name>A0ABS6I1L3_9MICC</name>
<organism evidence="6 7">
    <name type="scientific">Paenarthrobacter aromaticivorans</name>
    <dbReference type="NCBI Taxonomy" id="2849150"/>
    <lineage>
        <taxon>Bacteria</taxon>
        <taxon>Bacillati</taxon>
        <taxon>Actinomycetota</taxon>
        <taxon>Actinomycetes</taxon>
        <taxon>Micrococcales</taxon>
        <taxon>Micrococcaceae</taxon>
        <taxon>Paenarthrobacter</taxon>
    </lineage>
</organism>
<sequence length="211" mass="23962">MPTAKTTQGVPVKAAKTRERFNRDDNVIAAAISVMSDKGYASTSIQEVAERVGVLKGSLYHYFSSKEELLYRILEESHEQSREIHREVIELDLPPLETLLLYVRRLSVWYLANVERANIFFTEMKHLTGDRQVAAAGWGRAFERDISDQVVAGQADRSIRDDIDQRLLTRFILGAVNNVRFWPSRRSSRQFDHDAIVDALVALVGDSIRAS</sequence>
<dbReference type="InterPro" id="IPR050109">
    <property type="entry name" value="HTH-type_TetR-like_transc_reg"/>
</dbReference>
<dbReference type="PANTHER" id="PTHR30055">
    <property type="entry name" value="HTH-TYPE TRANSCRIPTIONAL REGULATOR RUTR"/>
    <property type="match status" value="1"/>
</dbReference>
<evidence type="ECO:0000256" key="2">
    <source>
        <dbReference type="ARBA" id="ARBA00023125"/>
    </source>
</evidence>
<reference evidence="6 7" key="1">
    <citation type="submission" date="2021-06" db="EMBL/GenBank/DDBJ databases">
        <authorList>
            <person name="Jeong J.W."/>
        </authorList>
    </citation>
    <scope>NUCLEOTIDE SEQUENCE [LARGE SCALE GENOMIC DNA]</scope>
    <source>
        <strain evidence="6 7">MMS21-TAE1-1</strain>
    </source>
</reference>
<dbReference type="PANTHER" id="PTHR30055:SF234">
    <property type="entry name" value="HTH-TYPE TRANSCRIPTIONAL REGULATOR BETI"/>
    <property type="match status" value="1"/>
</dbReference>
<dbReference type="RefSeq" id="WP_216923345.1">
    <property type="nucleotide sequence ID" value="NZ_JAHOPC010000002.1"/>
</dbReference>
<evidence type="ECO:0000313" key="6">
    <source>
        <dbReference type="EMBL" id="MBU8865623.1"/>
    </source>
</evidence>
<keyword evidence="2 4" id="KW-0238">DNA-binding</keyword>
<dbReference type="EMBL" id="JAHOPC010000002">
    <property type="protein sequence ID" value="MBU8865623.1"/>
    <property type="molecule type" value="Genomic_DNA"/>
</dbReference>
<evidence type="ECO:0000256" key="3">
    <source>
        <dbReference type="ARBA" id="ARBA00023163"/>
    </source>
</evidence>
<comment type="caution">
    <text evidence="6">The sequence shown here is derived from an EMBL/GenBank/DDBJ whole genome shotgun (WGS) entry which is preliminary data.</text>
</comment>
<feature type="domain" description="HTH tetR-type" evidence="5">
    <location>
        <begin position="21"/>
        <end position="81"/>
    </location>
</feature>
<dbReference type="InterPro" id="IPR001647">
    <property type="entry name" value="HTH_TetR"/>
</dbReference>
<dbReference type="Proteomes" id="UP000824166">
    <property type="component" value="Unassembled WGS sequence"/>
</dbReference>
<keyword evidence="3" id="KW-0804">Transcription</keyword>
<dbReference type="Pfam" id="PF00440">
    <property type="entry name" value="TetR_N"/>
    <property type="match status" value="1"/>
</dbReference>
<accession>A0ABS6I1L3</accession>
<evidence type="ECO:0000256" key="4">
    <source>
        <dbReference type="PROSITE-ProRule" id="PRU00335"/>
    </source>
</evidence>
<evidence type="ECO:0000259" key="5">
    <source>
        <dbReference type="PROSITE" id="PS50977"/>
    </source>
</evidence>